<accession>A0A7K1SCC3</accession>
<sequence length="165" mass="18073">MAKQHQYALTTTWTGNKGEGTSTYRSYERSHTISVGNKPDLLGSSDPSFRGDKTKYNPEELLVASLSSCHMLSYLHLCAVAGVVVIEYIDNATGVMTETPDGGGHFTEVTLYPTIIVAEESMIAKANELHHQANKLCFIANSCNFPVHHQPTCNAIDTVKSDLRI</sequence>
<evidence type="ECO:0000313" key="1">
    <source>
        <dbReference type="EMBL" id="MVM31425.1"/>
    </source>
</evidence>
<dbReference type="EMBL" id="WPIN01000005">
    <property type="protein sequence ID" value="MVM31425.1"/>
    <property type="molecule type" value="Genomic_DNA"/>
</dbReference>
<protein>
    <submittedName>
        <fullName evidence="1">OsmC family peroxiredoxin</fullName>
    </submittedName>
</protein>
<dbReference type="InterPro" id="IPR015946">
    <property type="entry name" value="KH_dom-like_a/b"/>
</dbReference>
<dbReference type="InterPro" id="IPR052707">
    <property type="entry name" value="OsmC_Ohr_Peroxiredoxin"/>
</dbReference>
<name>A0A7K1SCC3_9BACT</name>
<dbReference type="PANTHER" id="PTHR42830:SF2">
    <property type="entry name" value="OSMC_OHR FAMILY PROTEIN"/>
    <property type="match status" value="1"/>
</dbReference>
<evidence type="ECO:0000313" key="2">
    <source>
        <dbReference type="Proteomes" id="UP000436006"/>
    </source>
</evidence>
<dbReference type="PANTHER" id="PTHR42830">
    <property type="entry name" value="OSMOTICALLY INDUCIBLE FAMILY PROTEIN"/>
    <property type="match status" value="1"/>
</dbReference>
<dbReference type="SUPFAM" id="SSF82784">
    <property type="entry name" value="OsmC-like"/>
    <property type="match status" value="1"/>
</dbReference>
<dbReference type="Proteomes" id="UP000436006">
    <property type="component" value="Unassembled WGS sequence"/>
</dbReference>
<gene>
    <name evidence="1" type="ORF">GO755_15375</name>
</gene>
<dbReference type="AlphaFoldDB" id="A0A7K1SCC3"/>
<dbReference type="RefSeq" id="WP_157586066.1">
    <property type="nucleotide sequence ID" value="NZ_WPIN01000005.1"/>
</dbReference>
<comment type="caution">
    <text evidence="1">The sequence shown here is derived from an EMBL/GenBank/DDBJ whole genome shotgun (WGS) entry which is preliminary data.</text>
</comment>
<keyword evidence="2" id="KW-1185">Reference proteome</keyword>
<proteinExistence type="predicted"/>
<reference evidence="1 2" key="1">
    <citation type="submission" date="2019-12" db="EMBL/GenBank/DDBJ databases">
        <title>Spirosoma sp. HMF4905 genome sequencing and assembly.</title>
        <authorList>
            <person name="Kang H."/>
            <person name="Cha I."/>
            <person name="Kim H."/>
            <person name="Joh K."/>
        </authorList>
    </citation>
    <scope>NUCLEOTIDE SEQUENCE [LARGE SCALE GENOMIC DNA]</scope>
    <source>
        <strain evidence="1 2">HMF4905</strain>
    </source>
</reference>
<organism evidence="1 2">
    <name type="scientific">Spirosoma arboris</name>
    <dbReference type="NCBI Taxonomy" id="2682092"/>
    <lineage>
        <taxon>Bacteria</taxon>
        <taxon>Pseudomonadati</taxon>
        <taxon>Bacteroidota</taxon>
        <taxon>Cytophagia</taxon>
        <taxon>Cytophagales</taxon>
        <taxon>Cytophagaceae</taxon>
        <taxon>Spirosoma</taxon>
    </lineage>
</organism>
<dbReference type="Gene3D" id="3.30.300.20">
    <property type="match status" value="1"/>
</dbReference>
<dbReference type="InterPro" id="IPR036102">
    <property type="entry name" value="OsmC/Ohrsf"/>
</dbReference>
<dbReference type="Pfam" id="PF02566">
    <property type="entry name" value="OsmC"/>
    <property type="match status" value="1"/>
</dbReference>
<dbReference type="InterPro" id="IPR003718">
    <property type="entry name" value="OsmC/Ohr_fam"/>
</dbReference>